<keyword evidence="3" id="KW-0472">Membrane</keyword>
<dbReference type="InterPro" id="IPR006558">
    <property type="entry name" value="LamG-like"/>
</dbReference>
<keyword evidence="3" id="KW-1133">Transmembrane helix</keyword>
<feature type="transmembrane region" description="Helical" evidence="3">
    <location>
        <begin position="85"/>
        <end position="104"/>
    </location>
</feature>
<keyword evidence="1" id="KW-0732">Signal</keyword>
<organism evidence="5 6">
    <name type="scientific">Roseibacillus persicicus</name>
    <dbReference type="NCBI Taxonomy" id="454148"/>
    <lineage>
        <taxon>Bacteria</taxon>
        <taxon>Pseudomonadati</taxon>
        <taxon>Verrucomicrobiota</taxon>
        <taxon>Verrucomicrobiia</taxon>
        <taxon>Verrucomicrobiales</taxon>
        <taxon>Verrucomicrobiaceae</taxon>
        <taxon>Roseibacillus</taxon>
    </lineage>
</organism>
<accession>A0A918TJ39</accession>
<feature type="domain" description="LamG-like jellyroll fold" evidence="4">
    <location>
        <begin position="372"/>
        <end position="510"/>
    </location>
</feature>
<comment type="caution">
    <text evidence="5">The sequence shown here is derived from an EMBL/GenBank/DDBJ whole genome shotgun (WGS) entry which is preliminary data.</text>
</comment>
<dbReference type="SMART" id="SM00560">
    <property type="entry name" value="LamGL"/>
    <property type="match status" value="1"/>
</dbReference>
<dbReference type="InterPro" id="IPR012373">
    <property type="entry name" value="Ferrdict_sens_TM"/>
</dbReference>
<dbReference type="Pfam" id="PF13385">
    <property type="entry name" value="Laminin_G_3"/>
    <property type="match status" value="1"/>
</dbReference>
<evidence type="ECO:0000313" key="6">
    <source>
        <dbReference type="Proteomes" id="UP000644507"/>
    </source>
</evidence>
<dbReference type="SUPFAM" id="SSF49899">
    <property type="entry name" value="Concanavalin A-like lectins/glucanases"/>
    <property type="match status" value="1"/>
</dbReference>
<reference evidence="5" key="1">
    <citation type="journal article" date="2014" name="Int. J. Syst. Evol. Microbiol.">
        <title>Complete genome sequence of Corynebacterium casei LMG S-19264T (=DSM 44701T), isolated from a smear-ripened cheese.</title>
        <authorList>
            <consortium name="US DOE Joint Genome Institute (JGI-PGF)"/>
            <person name="Walter F."/>
            <person name="Albersmeier A."/>
            <person name="Kalinowski J."/>
            <person name="Ruckert C."/>
        </authorList>
    </citation>
    <scope>NUCLEOTIDE SEQUENCE</scope>
    <source>
        <strain evidence="5">KCTC 12988</strain>
    </source>
</reference>
<dbReference type="AlphaFoldDB" id="A0A918TJ39"/>
<gene>
    <name evidence="5" type="ORF">GCM10007100_12370</name>
</gene>
<dbReference type="RefSeq" id="WP_189568381.1">
    <property type="nucleotide sequence ID" value="NZ_BMXI01000004.1"/>
</dbReference>
<dbReference type="PANTHER" id="PTHR30273:SF2">
    <property type="entry name" value="PROTEIN FECR"/>
    <property type="match status" value="1"/>
</dbReference>
<keyword evidence="6" id="KW-1185">Reference proteome</keyword>
<dbReference type="Pfam" id="PF04773">
    <property type="entry name" value="FecR"/>
    <property type="match status" value="1"/>
</dbReference>
<dbReference type="PANTHER" id="PTHR30273">
    <property type="entry name" value="PERIPLASMIC SIGNAL SENSOR AND SIGMA FACTOR ACTIVATOR FECR-RELATED"/>
    <property type="match status" value="1"/>
</dbReference>
<dbReference type="InterPro" id="IPR006860">
    <property type="entry name" value="FecR"/>
</dbReference>
<evidence type="ECO:0000313" key="5">
    <source>
        <dbReference type="EMBL" id="GHC48058.1"/>
    </source>
</evidence>
<name>A0A918TJ39_9BACT</name>
<keyword evidence="3" id="KW-0812">Transmembrane</keyword>
<evidence type="ECO:0000256" key="3">
    <source>
        <dbReference type="SAM" id="Phobius"/>
    </source>
</evidence>
<sequence>MKPEQTQNWNASDELEGLVNDWCNRQCGADQVQRLEELLLDDYEARHYYRRMMNIHAELHEQSESAVENQKVITLPTKGKNRNRIFAWGGWAVAASVAISALMLQLASRKAEKPIAAAESQSIEVPSPTVGLMVNHSGAQFAGLEDDMPIRFGPGKYQLESGIVHLRMTNGVDVVMRGPATFGLHDPKLMTLENGALRAIVPNSGKGFTVQSPEMAYEDLGTEFGVFVQDGRSEMHVFNGQVDAHQISTNSKVASVYDGESLRQEGPNFTVDVSEPEMEFPLPEDVGFGGWLSQQPSTIIPDGLIAYYPFNYDPELPEVLKNEASNVPSHRMMADGLVMGARWVSGRWSEKDALLFNQQGEHAEFEIPGEYEEITLSVWANIDHLDNSLNAIMTSTGWSPGDLHWQILRSQDPILAIHEIAETGSLLVKPIELGRWIHLVAVVSKTERRTRFYVDGHLAQENKLPADALVKPGKVWMGDWKQEADDRYVKRNFRGKIDELAIWDRALTGDEIKELTHAGTPSMLLMGRTPEVIATPRRNATFPAPDVRIEK</sequence>
<keyword evidence="2" id="KW-1015">Disulfide bond</keyword>
<dbReference type="Proteomes" id="UP000644507">
    <property type="component" value="Unassembled WGS sequence"/>
</dbReference>
<evidence type="ECO:0000259" key="4">
    <source>
        <dbReference type="SMART" id="SM00560"/>
    </source>
</evidence>
<dbReference type="GO" id="GO:0016989">
    <property type="term" value="F:sigma factor antagonist activity"/>
    <property type="evidence" value="ECO:0007669"/>
    <property type="project" value="TreeGrafter"/>
</dbReference>
<proteinExistence type="predicted"/>
<dbReference type="EMBL" id="BMXI01000004">
    <property type="protein sequence ID" value="GHC48058.1"/>
    <property type="molecule type" value="Genomic_DNA"/>
</dbReference>
<evidence type="ECO:0000256" key="1">
    <source>
        <dbReference type="ARBA" id="ARBA00022729"/>
    </source>
</evidence>
<protein>
    <recommendedName>
        <fullName evidence="4">LamG-like jellyroll fold domain-containing protein</fullName>
    </recommendedName>
</protein>
<evidence type="ECO:0000256" key="2">
    <source>
        <dbReference type="ARBA" id="ARBA00023157"/>
    </source>
</evidence>
<dbReference type="Gene3D" id="2.60.120.200">
    <property type="match status" value="1"/>
</dbReference>
<dbReference type="InterPro" id="IPR013320">
    <property type="entry name" value="ConA-like_dom_sf"/>
</dbReference>
<reference evidence="5" key="2">
    <citation type="submission" date="2020-09" db="EMBL/GenBank/DDBJ databases">
        <authorList>
            <person name="Sun Q."/>
            <person name="Kim S."/>
        </authorList>
    </citation>
    <scope>NUCLEOTIDE SEQUENCE</scope>
    <source>
        <strain evidence="5">KCTC 12988</strain>
    </source>
</reference>